<dbReference type="AlphaFoldDB" id="K0R7C7"/>
<proteinExistence type="predicted"/>
<accession>K0R7C7</accession>
<comment type="caution">
    <text evidence="1">The sequence shown here is derived from an EMBL/GenBank/DDBJ whole genome shotgun (WGS) entry which is preliminary data.</text>
</comment>
<feature type="non-terminal residue" evidence="1">
    <location>
        <position position="1"/>
    </location>
</feature>
<evidence type="ECO:0000313" key="1">
    <source>
        <dbReference type="EMBL" id="EJK47954.1"/>
    </source>
</evidence>
<evidence type="ECO:0000313" key="2">
    <source>
        <dbReference type="Proteomes" id="UP000266841"/>
    </source>
</evidence>
<reference evidence="1 2" key="1">
    <citation type="journal article" date="2012" name="Genome Biol.">
        <title>Genome and low-iron response of an oceanic diatom adapted to chronic iron limitation.</title>
        <authorList>
            <person name="Lommer M."/>
            <person name="Specht M."/>
            <person name="Roy A.S."/>
            <person name="Kraemer L."/>
            <person name="Andreson R."/>
            <person name="Gutowska M.A."/>
            <person name="Wolf J."/>
            <person name="Bergner S.V."/>
            <person name="Schilhabel M.B."/>
            <person name="Klostermeier U.C."/>
            <person name="Beiko R.G."/>
            <person name="Rosenstiel P."/>
            <person name="Hippler M."/>
            <person name="Laroche J."/>
        </authorList>
    </citation>
    <scope>NUCLEOTIDE SEQUENCE [LARGE SCALE GENOMIC DNA]</scope>
    <source>
        <strain evidence="1 2">CCMP1005</strain>
    </source>
</reference>
<keyword evidence="2" id="KW-1185">Reference proteome</keyword>
<gene>
    <name evidence="1" type="ORF">THAOC_33289</name>
</gene>
<name>K0R7C7_THAOC</name>
<dbReference type="Proteomes" id="UP000266841">
    <property type="component" value="Unassembled WGS sequence"/>
</dbReference>
<sequence length="240" mass="26833">ALGGKQAAHNGLSLVEDAARQQLECATEWERSCLPKYDDEGWIELYHHLLMLRSKLTFDQLLGINIQYGADQSIVRAYPGHWTKSSALCSNHVMRSGRHFAYFTALLAGNGWSIGLVRPVQLNRSDFDSPTTSRFCEYLIGQKNGEIDRFRSGATFGLLLDLKRRDANSIPDWAKVSETERWAGGRVLLVCSSLECFHRCQAGFGSLRLISNGAKDTEELTACNATPNIQGAEWFYPTQV</sequence>
<dbReference type="EMBL" id="AGNL01046436">
    <property type="protein sequence ID" value="EJK47954.1"/>
    <property type="molecule type" value="Genomic_DNA"/>
</dbReference>
<protein>
    <submittedName>
        <fullName evidence="1">Uncharacterized protein</fullName>
    </submittedName>
</protein>
<organism evidence="1 2">
    <name type="scientific">Thalassiosira oceanica</name>
    <name type="common">Marine diatom</name>
    <dbReference type="NCBI Taxonomy" id="159749"/>
    <lineage>
        <taxon>Eukaryota</taxon>
        <taxon>Sar</taxon>
        <taxon>Stramenopiles</taxon>
        <taxon>Ochrophyta</taxon>
        <taxon>Bacillariophyta</taxon>
        <taxon>Coscinodiscophyceae</taxon>
        <taxon>Thalassiosirophycidae</taxon>
        <taxon>Thalassiosirales</taxon>
        <taxon>Thalassiosiraceae</taxon>
        <taxon>Thalassiosira</taxon>
    </lineage>
</organism>